<proteinExistence type="predicted"/>
<dbReference type="GO" id="GO:0008083">
    <property type="term" value="F:growth factor activity"/>
    <property type="evidence" value="ECO:0007669"/>
    <property type="project" value="TreeGrafter"/>
</dbReference>
<sequence>MTKFIEILILALGTFSNYCVGDIVVLRQTPHKIYIGNVVFETQAVSMWSLCAQLCSRMKICRSINFIQHNKTCQINNAEPEESTALLIDSYGDSFVAASTFPPAFCESENSMLAEVKTTTQMSCIKTVVKTYQKNYWLGGTDIVTEGIWIWINSKVIITINDWHPGQPDNFGNTTGEDCILMMKNFPYKWNDGNCHTERSYICEKQ</sequence>
<evidence type="ECO:0000256" key="4">
    <source>
        <dbReference type="ARBA" id="ARBA00022734"/>
    </source>
</evidence>
<dbReference type="Gene3D" id="3.50.4.10">
    <property type="entry name" value="Hepatocyte Growth Factor"/>
    <property type="match status" value="1"/>
</dbReference>
<dbReference type="Pfam" id="PF00059">
    <property type="entry name" value="Lectin_C"/>
    <property type="match status" value="1"/>
</dbReference>
<dbReference type="Gene3D" id="3.10.100.10">
    <property type="entry name" value="Mannose-Binding Protein A, subunit A"/>
    <property type="match status" value="1"/>
</dbReference>
<comment type="subcellular location">
    <subcellularLocation>
        <location evidence="1">Secreted</location>
    </subcellularLocation>
</comment>
<keyword evidence="9" id="KW-1185">Reference proteome</keyword>
<dbReference type="Proteomes" id="UP000683360">
    <property type="component" value="Unassembled WGS sequence"/>
</dbReference>
<evidence type="ECO:0000256" key="5">
    <source>
        <dbReference type="ARBA" id="ARBA00023157"/>
    </source>
</evidence>
<feature type="chain" id="PRO_5035884937" description="C-type lectin domain-containing protein" evidence="6">
    <location>
        <begin position="22"/>
        <end position="206"/>
    </location>
</feature>
<evidence type="ECO:0000313" key="9">
    <source>
        <dbReference type="Proteomes" id="UP000683360"/>
    </source>
</evidence>
<feature type="signal peptide" evidence="6">
    <location>
        <begin position="1"/>
        <end position="21"/>
    </location>
</feature>
<evidence type="ECO:0000259" key="7">
    <source>
        <dbReference type="PROSITE" id="PS50041"/>
    </source>
</evidence>
<dbReference type="OrthoDB" id="430044at2759"/>
<organism evidence="8 9">
    <name type="scientific">Mytilus edulis</name>
    <name type="common">Blue mussel</name>
    <dbReference type="NCBI Taxonomy" id="6550"/>
    <lineage>
        <taxon>Eukaryota</taxon>
        <taxon>Metazoa</taxon>
        <taxon>Spiralia</taxon>
        <taxon>Lophotrochozoa</taxon>
        <taxon>Mollusca</taxon>
        <taxon>Bivalvia</taxon>
        <taxon>Autobranchia</taxon>
        <taxon>Pteriomorphia</taxon>
        <taxon>Mytilida</taxon>
        <taxon>Mytiloidea</taxon>
        <taxon>Mytilidae</taxon>
        <taxon>Mytilinae</taxon>
        <taxon>Mytilus</taxon>
    </lineage>
</organism>
<reference evidence="8" key="1">
    <citation type="submission" date="2021-03" db="EMBL/GenBank/DDBJ databases">
        <authorList>
            <person name="Bekaert M."/>
        </authorList>
    </citation>
    <scope>NUCLEOTIDE SEQUENCE</scope>
</reference>
<keyword evidence="4" id="KW-0430">Lectin</keyword>
<keyword evidence="3 6" id="KW-0732">Signal</keyword>
<keyword evidence="5" id="KW-1015">Disulfide bond</keyword>
<accession>A0A8S3S8X3</accession>
<dbReference type="PANTHER" id="PTHR22799">
    <property type="entry name" value="TETRANECTIN-RELATED"/>
    <property type="match status" value="1"/>
</dbReference>
<evidence type="ECO:0000256" key="6">
    <source>
        <dbReference type="SAM" id="SignalP"/>
    </source>
</evidence>
<dbReference type="InterPro" id="IPR016186">
    <property type="entry name" value="C-type_lectin-like/link_sf"/>
</dbReference>
<dbReference type="PROSITE" id="PS50041">
    <property type="entry name" value="C_TYPE_LECTIN_2"/>
    <property type="match status" value="1"/>
</dbReference>
<dbReference type="InterPro" id="IPR001304">
    <property type="entry name" value="C-type_lectin-like"/>
</dbReference>
<dbReference type="CDD" id="cd00037">
    <property type="entry name" value="CLECT"/>
    <property type="match status" value="1"/>
</dbReference>
<dbReference type="SUPFAM" id="SSF57414">
    <property type="entry name" value="Hairpin loop containing domain-like"/>
    <property type="match status" value="1"/>
</dbReference>
<keyword evidence="2" id="KW-0964">Secreted</keyword>
<dbReference type="InterPro" id="IPR003609">
    <property type="entry name" value="Pan_app"/>
</dbReference>
<evidence type="ECO:0000256" key="2">
    <source>
        <dbReference type="ARBA" id="ARBA00022525"/>
    </source>
</evidence>
<evidence type="ECO:0000313" key="8">
    <source>
        <dbReference type="EMBL" id="CAG2215572.1"/>
    </source>
</evidence>
<dbReference type="GO" id="GO:0005615">
    <property type="term" value="C:extracellular space"/>
    <property type="evidence" value="ECO:0007669"/>
    <property type="project" value="TreeGrafter"/>
</dbReference>
<dbReference type="InterPro" id="IPR018378">
    <property type="entry name" value="C-type_lectin_CS"/>
</dbReference>
<comment type="caution">
    <text evidence="8">The sequence shown here is derived from an EMBL/GenBank/DDBJ whole genome shotgun (WGS) entry which is preliminary data.</text>
</comment>
<evidence type="ECO:0000256" key="1">
    <source>
        <dbReference type="ARBA" id="ARBA00004613"/>
    </source>
</evidence>
<gene>
    <name evidence="8" type="ORF">MEDL_29295</name>
</gene>
<dbReference type="InterPro" id="IPR016187">
    <property type="entry name" value="CTDL_fold"/>
</dbReference>
<evidence type="ECO:0000256" key="3">
    <source>
        <dbReference type="ARBA" id="ARBA00022729"/>
    </source>
</evidence>
<dbReference type="SUPFAM" id="SSF56436">
    <property type="entry name" value="C-type lectin-like"/>
    <property type="match status" value="1"/>
</dbReference>
<dbReference type="InterPro" id="IPR051663">
    <property type="entry name" value="CLec_Tetranectin-domain"/>
</dbReference>
<dbReference type="PANTHER" id="PTHR22799:SF1">
    <property type="entry name" value="C-TYPE LECTIN DOMAIN FAMILY 11 MEMBER A"/>
    <property type="match status" value="1"/>
</dbReference>
<dbReference type="GO" id="GO:0030246">
    <property type="term" value="F:carbohydrate binding"/>
    <property type="evidence" value="ECO:0007669"/>
    <property type="project" value="UniProtKB-KW"/>
</dbReference>
<name>A0A8S3S8X3_MYTED</name>
<dbReference type="AlphaFoldDB" id="A0A8S3S8X3"/>
<dbReference type="EMBL" id="CAJPWZ010001447">
    <property type="protein sequence ID" value="CAG2215572.1"/>
    <property type="molecule type" value="Genomic_DNA"/>
</dbReference>
<protein>
    <recommendedName>
        <fullName evidence="7">C-type lectin domain-containing protein</fullName>
    </recommendedName>
</protein>
<dbReference type="PROSITE" id="PS00615">
    <property type="entry name" value="C_TYPE_LECTIN_1"/>
    <property type="match status" value="1"/>
</dbReference>
<feature type="domain" description="C-type lectin" evidence="7">
    <location>
        <begin position="105"/>
        <end position="204"/>
    </location>
</feature>
<dbReference type="SMART" id="SM00034">
    <property type="entry name" value="CLECT"/>
    <property type="match status" value="1"/>
</dbReference>
<dbReference type="Pfam" id="PF00024">
    <property type="entry name" value="PAN_1"/>
    <property type="match status" value="1"/>
</dbReference>